<dbReference type="EC" id="5.2.1.8" evidence="2"/>
<accession>A0AAW2ZD30</accession>
<evidence type="ECO:0000256" key="5">
    <source>
        <dbReference type="ARBA" id="ARBA00023110"/>
    </source>
</evidence>
<reference evidence="10 11" key="1">
    <citation type="submission" date="2024-03" db="EMBL/GenBank/DDBJ databases">
        <title>The Acrasis kona genome and developmental transcriptomes reveal deep origins of eukaryotic multicellular pathways.</title>
        <authorList>
            <person name="Sheikh S."/>
            <person name="Fu C.-J."/>
            <person name="Brown M.W."/>
            <person name="Baldauf S.L."/>
        </authorList>
    </citation>
    <scope>NUCLEOTIDE SEQUENCE [LARGE SCALE GENOMIC DNA]</scope>
    <source>
        <strain evidence="10 11">ATCC MYA-3509</strain>
    </source>
</reference>
<dbReference type="SUPFAM" id="SSF50891">
    <property type="entry name" value="Cyclophilin-like"/>
    <property type="match status" value="1"/>
</dbReference>
<evidence type="ECO:0000256" key="3">
    <source>
        <dbReference type="ARBA" id="ARBA00022574"/>
    </source>
</evidence>
<dbReference type="InterPro" id="IPR020892">
    <property type="entry name" value="Cyclophilin-type_PPIase_CS"/>
</dbReference>
<name>A0AAW2ZD30_9EUKA</name>
<dbReference type="Proteomes" id="UP001431209">
    <property type="component" value="Unassembled WGS sequence"/>
</dbReference>
<evidence type="ECO:0000313" key="10">
    <source>
        <dbReference type="EMBL" id="KAL0487258.1"/>
    </source>
</evidence>
<keyword evidence="5" id="KW-0697">Rotamase</keyword>
<dbReference type="InterPro" id="IPR015943">
    <property type="entry name" value="WD40/YVTN_repeat-like_dom_sf"/>
</dbReference>
<dbReference type="FunFam" id="2.40.100.10:FF:000003">
    <property type="entry name" value="Peptidylprolyl isomerase domain and WD repeat-containing 1"/>
    <property type="match status" value="1"/>
</dbReference>
<feature type="domain" description="PPIase cyclophilin-type" evidence="9">
    <location>
        <begin position="530"/>
        <end position="684"/>
    </location>
</feature>
<dbReference type="SMART" id="SM00320">
    <property type="entry name" value="WD40"/>
    <property type="match status" value="4"/>
</dbReference>
<feature type="repeat" description="WD" evidence="7">
    <location>
        <begin position="79"/>
        <end position="111"/>
    </location>
</feature>
<evidence type="ECO:0000256" key="4">
    <source>
        <dbReference type="ARBA" id="ARBA00022737"/>
    </source>
</evidence>
<evidence type="ECO:0000256" key="2">
    <source>
        <dbReference type="ARBA" id="ARBA00013194"/>
    </source>
</evidence>
<protein>
    <recommendedName>
        <fullName evidence="2">peptidylprolyl isomerase</fullName>
        <ecNumber evidence="2">5.2.1.8</ecNumber>
    </recommendedName>
</protein>
<comment type="caution">
    <text evidence="10">The sequence shown here is derived from an EMBL/GenBank/DDBJ whole genome shotgun (WGS) entry which is preliminary data.</text>
</comment>
<dbReference type="PANTHER" id="PTHR45625:SF4">
    <property type="entry name" value="PEPTIDYLPROLYL ISOMERASE DOMAIN AND WD REPEAT-CONTAINING PROTEIN 1"/>
    <property type="match status" value="1"/>
</dbReference>
<keyword evidence="3 7" id="KW-0853">WD repeat</keyword>
<keyword evidence="4" id="KW-0677">Repeat</keyword>
<dbReference type="PROSITE" id="PS50294">
    <property type="entry name" value="WD_REPEATS_REGION"/>
    <property type="match status" value="1"/>
</dbReference>
<proteinExistence type="predicted"/>
<dbReference type="InterPro" id="IPR001680">
    <property type="entry name" value="WD40_rpt"/>
</dbReference>
<dbReference type="InterPro" id="IPR044666">
    <property type="entry name" value="Cyclophilin_A-like"/>
</dbReference>
<dbReference type="PROSITE" id="PS50082">
    <property type="entry name" value="WD_REPEATS_2"/>
    <property type="match status" value="1"/>
</dbReference>
<keyword evidence="6" id="KW-0413">Isomerase</keyword>
<evidence type="ECO:0000259" key="9">
    <source>
        <dbReference type="PROSITE" id="PS50072"/>
    </source>
</evidence>
<dbReference type="GO" id="GO:0005634">
    <property type="term" value="C:nucleus"/>
    <property type="evidence" value="ECO:0007669"/>
    <property type="project" value="UniProtKB-ARBA"/>
</dbReference>
<feature type="region of interest" description="Disordered" evidence="8">
    <location>
        <begin position="477"/>
        <end position="499"/>
    </location>
</feature>
<dbReference type="Gene3D" id="2.40.100.10">
    <property type="entry name" value="Cyclophilin-like"/>
    <property type="match status" value="1"/>
</dbReference>
<gene>
    <name evidence="10" type="ORF">AKO1_001072</name>
</gene>
<dbReference type="GO" id="GO:0003755">
    <property type="term" value="F:peptidyl-prolyl cis-trans isomerase activity"/>
    <property type="evidence" value="ECO:0007669"/>
    <property type="project" value="UniProtKB-KW"/>
</dbReference>
<sequence>MKRRLEDAPSDDDEDYGPQIPAPTNETADDDDYGPSIPTDSGVDQTKTTDKLKSKKRKTLEFAELYLEHLPSAAMYEWSYMHRDQLTHVLATPHTNFVITGSKDGVIKFWKRNINNVEFVKTFLAFSGKSPITSLCCSPDGLLVCSGSRYDGTFDEMNSSTSTEEGAIIKKKFVPSLLQFVTQQQGSAKKSLLMISNDSDASDPHYPVEFRLFDPRDAEVNPEKPIHTHKGHFHKSQGSRVLHMKYNEAHSLMVTCDRNGMIEYWNPFTGKAPAPNQLKFKFKTQTDLYTFCESNTYPMSLDFNKDGSMFACMGRDSIVRVFHFLTGKLKKAYNETMERSNQLQRGADPQYILENIDFGRRMAVEKEIEKHFETDFYGEQVSRPNCVFDESGHFLIYSTMLGIKTINMSTNRVERLLGKVENTERFLSVCLCQQPVKLSRTQLAKMNSGQPPQSSNLLDPTIYLSAYKKNRFYSFSRREPNEDAEQSGLTNGQFGRDVFNEKPSKEDVEMASLGGNVGKTSAEPSTNSQRANKATIHTTLGDIHVRLFPEAAPKAVYNFTQLSKEGYYNKVIFHRVIKNFMIQTGDPQGDGTGGASVWGHEFEDECVPYLRHDKAGRLSMANAGPNTNGSQFFITTVNTNWLDGKHTIFGEVIRGMDIVHTIESVEIDLKDKPEKDIEIINIDVEF</sequence>
<dbReference type="PROSITE" id="PS00170">
    <property type="entry name" value="CSA_PPIASE_1"/>
    <property type="match status" value="1"/>
</dbReference>
<dbReference type="PRINTS" id="PR00153">
    <property type="entry name" value="CSAPPISMRASE"/>
</dbReference>
<dbReference type="PROSITE" id="PS50072">
    <property type="entry name" value="CSA_PPIASE_2"/>
    <property type="match status" value="1"/>
</dbReference>
<dbReference type="EMBL" id="JAOPGA020001328">
    <property type="protein sequence ID" value="KAL0487258.1"/>
    <property type="molecule type" value="Genomic_DNA"/>
</dbReference>
<organism evidence="10 11">
    <name type="scientific">Acrasis kona</name>
    <dbReference type="NCBI Taxonomy" id="1008807"/>
    <lineage>
        <taxon>Eukaryota</taxon>
        <taxon>Discoba</taxon>
        <taxon>Heterolobosea</taxon>
        <taxon>Tetramitia</taxon>
        <taxon>Eutetramitia</taxon>
        <taxon>Acrasidae</taxon>
        <taxon>Acrasis</taxon>
    </lineage>
</organism>
<dbReference type="AlphaFoldDB" id="A0AAW2ZD30"/>
<evidence type="ECO:0000256" key="7">
    <source>
        <dbReference type="PROSITE-ProRule" id="PRU00221"/>
    </source>
</evidence>
<evidence type="ECO:0000256" key="8">
    <source>
        <dbReference type="SAM" id="MobiDB-lite"/>
    </source>
</evidence>
<dbReference type="Pfam" id="PF00160">
    <property type="entry name" value="Pro_isomerase"/>
    <property type="match status" value="1"/>
</dbReference>
<evidence type="ECO:0000256" key="1">
    <source>
        <dbReference type="ARBA" id="ARBA00000971"/>
    </source>
</evidence>
<evidence type="ECO:0000313" key="11">
    <source>
        <dbReference type="Proteomes" id="UP001431209"/>
    </source>
</evidence>
<feature type="region of interest" description="Disordered" evidence="8">
    <location>
        <begin position="1"/>
        <end position="50"/>
    </location>
</feature>
<dbReference type="PANTHER" id="PTHR45625">
    <property type="entry name" value="PEPTIDYL-PROLYL CIS-TRANS ISOMERASE-RELATED"/>
    <property type="match status" value="1"/>
</dbReference>
<dbReference type="SUPFAM" id="SSF50978">
    <property type="entry name" value="WD40 repeat-like"/>
    <property type="match status" value="1"/>
</dbReference>
<dbReference type="InterPro" id="IPR002130">
    <property type="entry name" value="Cyclophilin-type_PPIase_dom"/>
</dbReference>
<dbReference type="InterPro" id="IPR036322">
    <property type="entry name" value="WD40_repeat_dom_sf"/>
</dbReference>
<keyword evidence="11" id="KW-1185">Reference proteome</keyword>
<dbReference type="InterPro" id="IPR029000">
    <property type="entry name" value="Cyclophilin-like_dom_sf"/>
</dbReference>
<evidence type="ECO:0000256" key="6">
    <source>
        <dbReference type="ARBA" id="ARBA00023235"/>
    </source>
</evidence>
<dbReference type="Gene3D" id="2.130.10.10">
    <property type="entry name" value="YVTN repeat-like/Quinoprotein amine dehydrogenase"/>
    <property type="match status" value="1"/>
</dbReference>
<dbReference type="Pfam" id="PF00400">
    <property type="entry name" value="WD40"/>
    <property type="match status" value="3"/>
</dbReference>
<comment type="catalytic activity">
    <reaction evidence="1">
        <text>[protein]-peptidylproline (omega=180) = [protein]-peptidylproline (omega=0)</text>
        <dbReference type="Rhea" id="RHEA:16237"/>
        <dbReference type="Rhea" id="RHEA-COMP:10747"/>
        <dbReference type="Rhea" id="RHEA-COMP:10748"/>
        <dbReference type="ChEBI" id="CHEBI:83833"/>
        <dbReference type="ChEBI" id="CHEBI:83834"/>
        <dbReference type="EC" id="5.2.1.8"/>
    </reaction>
</comment>
<dbReference type="GO" id="GO:0006457">
    <property type="term" value="P:protein folding"/>
    <property type="evidence" value="ECO:0007669"/>
    <property type="project" value="InterPro"/>
</dbReference>